<feature type="region of interest" description="Disordered" evidence="6">
    <location>
        <begin position="349"/>
        <end position="421"/>
    </location>
</feature>
<comment type="subcellular location">
    <subcellularLocation>
        <location evidence="1">Cytoplasm</location>
        <location evidence="1">Cytoskeleton</location>
        <location evidence="1">Cilium axoneme</location>
    </subcellularLocation>
</comment>
<proteinExistence type="predicted"/>
<comment type="caution">
    <text evidence="7">The sequence shown here is derived from an EMBL/GenBank/DDBJ whole genome shotgun (WGS) entry which is preliminary data.</text>
</comment>
<keyword evidence="2" id="KW-0433">Leucine-rich repeat</keyword>
<protein>
    <recommendedName>
        <fullName evidence="9">Dynein assembly factor 1, axonemal homolog</fullName>
    </recommendedName>
</protein>
<dbReference type="STRING" id="33097.A0A150G629"/>
<dbReference type="SUPFAM" id="SSF52075">
    <property type="entry name" value="Outer arm dynein light chain 1"/>
    <property type="match status" value="1"/>
</dbReference>
<dbReference type="SMART" id="SM00365">
    <property type="entry name" value="LRR_SD22"/>
    <property type="match status" value="5"/>
</dbReference>
<evidence type="ECO:0000256" key="5">
    <source>
        <dbReference type="ARBA" id="ARBA00023273"/>
    </source>
</evidence>
<feature type="region of interest" description="Disordered" evidence="6">
    <location>
        <begin position="313"/>
        <end position="332"/>
    </location>
</feature>
<dbReference type="PANTHER" id="PTHR45973:SF9">
    <property type="entry name" value="LEUCINE-RICH REPEAT-CONTAINING PROTEIN 46"/>
    <property type="match status" value="1"/>
</dbReference>
<evidence type="ECO:0008006" key="9">
    <source>
        <dbReference type="Google" id="ProtNLM"/>
    </source>
</evidence>
<dbReference type="GO" id="GO:0005930">
    <property type="term" value="C:axoneme"/>
    <property type="evidence" value="ECO:0007669"/>
    <property type="project" value="UniProtKB-SubCell"/>
</dbReference>
<feature type="compositionally biased region" description="Basic and acidic residues" evidence="6">
    <location>
        <begin position="394"/>
        <end position="403"/>
    </location>
</feature>
<evidence type="ECO:0000256" key="3">
    <source>
        <dbReference type="ARBA" id="ARBA00022737"/>
    </source>
</evidence>
<organism evidence="7 8">
    <name type="scientific">Gonium pectorale</name>
    <name type="common">Green alga</name>
    <dbReference type="NCBI Taxonomy" id="33097"/>
    <lineage>
        <taxon>Eukaryota</taxon>
        <taxon>Viridiplantae</taxon>
        <taxon>Chlorophyta</taxon>
        <taxon>core chlorophytes</taxon>
        <taxon>Chlorophyceae</taxon>
        <taxon>CS clade</taxon>
        <taxon>Chlamydomonadales</taxon>
        <taxon>Volvocaceae</taxon>
        <taxon>Gonium</taxon>
    </lineage>
</organism>
<evidence type="ECO:0000313" key="7">
    <source>
        <dbReference type="EMBL" id="KXZ45339.1"/>
    </source>
</evidence>
<keyword evidence="5" id="KW-0966">Cell projection</keyword>
<feature type="region of interest" description="Disordered" evidence="6">
    <location>
        <begin position="252"/>
        <end position="277"/>
    </location>
</feature>
<dbReference type="OrthoDB" id="1904536at2759"/>
<dbReference type="EMBL" id="LSYV01000057">
    <property type="protein sequence ID" value="KXZ45339.1"/>
    <property type="molecule type" value="Genomic_DNA"/>
</dbReference>
<feature type="compositionally biased region" description="Low complexity" evidence="6">
    <location>
        <begin position="349"/>
        <end position="369"/>
    </location>
</feature>
<feature type="compositionally biased region" description="Acidic residues" evidence="6">
    <location>
        <begin position="257"/>
        <end position="277"/>
    </location>
</feature>
<dbReference type="InterPro" id="IPR050576">
    <property type="entry name" value="Cilia_flagella_integrity"/>
</dbReference>
<evidence type="ECO:0000313" key="8">
    <source>
        <dbReference type="Proteomes" id="UP000075714"/>
    </source>
</evidence>
<dbReference type="InterPro" id="IPR032675">
    <property type="entry name" value="LRR_dom_sf"/>
</dbReference>
<keyword evidence="8" id="KW-1185">Reference proteome</keyword>
<sequence>MTKQALLDICKQNNLYRTPSLNDNLYLNFKGFSQIACLEEYVNLKALFLEGNVLESLEGLPTLKELKCLYVQQNCIWKISGLEAVTNLDTLNISNNQISRLEGLSCCTSLRTLIATHNRLASLESIAHLAECKSLQTLDLQNNQLEDPAILDVLKQIPDLRCLYLKGNPVVSNIKNYRKVIIISIPTLTYLDDRPVFDNERRTAEAWAEGGLEAERAMRTKLKEEEDERNRKNHEFMMQMRAQGWRERRKRLGLPEGDTDPALDELSDGSIDFEEDPPELVEARQRLAAYTARPGEEEPAGKRDVACTRQQLASQGRRIQEGHWQPGSAEQDSQVYLESVRAAQAELDVAAAPAAASAAAPRPRSHALPPDSPAGSDSEGRGGGEEQDAAAGADGDKGGEKASRSAAHISAEAVADLNELD</sequence>
<evidence type="ECO:0000256" key="2">
    <source>
        <dbReference type="ARBA" id="ARBA00022614"/>
    </source>
</evidence>
<dbReference type="PROSITE" id="PS51450">
    <property type="entry name" value="LRR"/>
    <property type="match status" value="5"/>
</dbReference>
<dbReference type="AlphaFoldDB" id="A0A150G629"/>
<dbReference type="InterPro" id="IPR001611">
    <property type="entry name" value="Leu-rich_rpt"/>
</dbReference>
<gene>
    <name evidence="7" type="ORF">GPECTOR_56g436</name>
</gene>
<keyword evidence="4" id="KW-0969">Cilium</keyword>
<keyword evidence="3" id="KW-0677">Repeat</keyword>
<dbReference type="Gene3D" id="3.80.10.10">
    <property type="entry name" value="Ribonuclease Inhibitor"/>
    <property type="match status" value="2"/>
</dbReference>
<accession>A0A150G629</accession>
<evidence type="ECO:0000256" key="6">
    <source>
        <dbReference type="SAM" id="MobiDB-lite"/>
    </source>
</evidence>
<evidence type="ECO:0000256" key="4">
    <source>
        <dbReference type="ARBA" id="ARBA00023069"/>
    </source>
</evidence>
<dbReference type="Pfam" id="PF14580">
    <property type="entry name" value="LRR_9"/>
    <property type="match status" value="1"/>
</dbReference>
<dbReference type="PANTHER" id="PTHR45973">
    <property type="entry name" value="PROTEIN PHOSPHATASE 1 REGULATORY SUBUNIT SDS22-RELATED"/>
    <property type="match status" value="1"/>
</dbReference>
<reference evidence="8" key="1">
    <citation type="journal article" date="2016" name="Nat. Commun.">
        <title>The Gonium pectorale genome demonstrates co-option of cell cycle regulation during the evolution of multicellularity.</title>
        <authorList>
            <person name="Hanschen E.R."/>
            <person name="Marriage T.N."/>
            <person name="Ferris P.J."/>
            <person name="Hamaji T."/>
            <person name="Toyoda A."/>
            <person name="Fujiyama A."/>
            <person name="Neme R."/>
            <person name="Noguchi H."/>
            <person name="Minakuchi Y."/>
            <person name="Suzuki M."/>
            <person name="Kawai-Toyooka H."/>
            <person name="Smith D.R."/>
            <person name="Sparks H."/>
            <person name="Anderson J."/>
            <person name="Bakaric R."/>
            <person name="Luria V."/>
            <person name="Karger A."/>
            <person name="Kirschner M.W."/>
            <person name="Durand P.M."/>
            <person name="Michod R.E."/>
            <person name="Nozaki H."/>
            <person name="Olson B.J."/>
        </authorList>
    </citation>
    <scope>NUCLEOTIDE SEQUENCE [LARGE SCALE GENOMIC DNA]</scope>
    <source>
        <strain evidence="8">NIES-2863</strain>
    </source>
</reference>
<evidence type="ECO:0000256" key="1">
    <source>
        <dbReference type="ARBA" id="ARBA00004430"/>
    </source>
</evidence>
<dbReference type="Proteomes" id="UP000075714">
    <property type="component" value="Unassembled WGS sequence"/>
</dbReference>
<name>A0A150G629_GONPE</name>